<dbReference type="EMBL" id="AMGV01000012">
    <property type="protein sequence ID" value="KEF53654.1"/>
    <property type="molecule type" value="Genomic_DNA"/>
</dbReference>
<dbReference type="OrthoDB" id="10003116at2759"/>
<protein>
    <submittedName>
        <fullName evidence="2">Uncharacterized protein</fullName>
    </submittedName>
</protein>
<sequence>MSTPIQAQSISSLTDLLANPPRYPRNPTHQVHDPLVLYIVRVPGSQDVFLTPLKPPTKASISIDAVQSSLYFLHVERPEDDELRKSFEAAKAAENRPYGVAGIQRKPLPNTPYANYPASQRPPTPPKSYPHYQPPSVGSQDETQADRYSNRGNRLRLNTSDPSKPPISRKPIGARSMMGNAYSGNSSSLAGLENMDSASPEDNGLGRTELPRKPVLTPAMASGTDLRNQSPNRSSPVRSSHGPFPELPLDALRITLIRRDPASGNQWNVGNIVLPSTSTRETPLQHFEMELISPGYGRFAQNEGTAGRPFQRKTGYMLVPNSESTPGGRKRSNSTELFSTAASAATRKPRQAYSFLSPWQGMCSFSNGIDGRSLRCRHMLSAANSGMPALAADVAELRFNLPWAKLRSKDMSRHYNDSLNPPINVPAQPSMSKDHHQWRRSLQSFTHKAREQLSKHDVTDGRPSFDASGGGFHNDARGNSQDEERMNLDLGREKAGGGFKGHSAKLGKLIIEDEGLKMCDLVVAACMGVWWQHYSGDLAG</sequence>
<dbReference type="Proteomes" id="UP000027920">
    <property type="component" value="Unassembled WGS sequence"/>
</dbReference>
<keyword evidence="3" id="KW-1185">Reference proteome</keyword>
<proteinExistence type="predicted"/>
<feature type="region of interest" description="Disordered" evidence="1">
    <location>
        <begin position="449"/>
        <end position="481"/>
    </location>
</feature>
<evidence type="ECO:0000313" key="2">
    <source>
        <dbReference type="EMBL" id="KEF53654.1"/>
    </source>
</evidence>
<evidence type="ECO:0000313" key="3">
    <source>
        <dbReference type="Proteomes" id="UP000027920"/>
    </source>
</evidence>
<feature type="compositionally biased region" description="Polar residues" evidence="1">
    <location>
        <begin position="150"/>
        <end position="162"/>
    </location>
</feature>
<dbReference type="VEuPathDB" id="FungiDB:A1O9_10054"/>
<feature type="region of interest" description="Disordered" evidence="1">
    <location>
        <begin position="415"/>
        <end position="435"/>
    </location>
</feature>
<feature type="compositionally biased region" description="Polar residues" evidence="1">
    <location>
        <begin position="225"/>
        <end position="238"/>
    </location>
</feature>
<dbReference type="GeneID" id="25284960"/>
<evidence type="ECO:0000256" key="1">
    <source>
        <dbReference type="SAM" id="MobiDB-lite"/>
    </source>
</evidence>
<reference evidence="2 3" key="1">
    <citation type="submission" date="2013-03" db="EMBL/GenBank/DDBJ databases">
        <title>The Genome Sequence of Exophiala aquamarina CBS 119918.</title>
        <authorList>
            <consortium name="The Broad Institute Genomics Platform"/>
            <person name="Cuomo C."/>
            <person name="de Hoog S."/>
            <person name="Gorbushina A."/>
            <person name="Walker B."/>
            <person name="Young S.K."/>
            <person name="Zeng Q."/>
            <person name="Gargeya S."/>
            <person name="Fitzgerald M."/>
            <person name="Haas B."/>
            <person name="Abouelleil A."/>
            <person name="Allen A.W."/>
            <person name="Alvarado L."/>
            <person name="Arachchi H.M."/>
            <person name="Berlin A.M."/>
            <person name="Chapman S.B."/>
            <person name="Gainer-Dewar J."/>
            <person name="Goldberg J."/>
            <person name="Griggs A."/>
            <person name="Gujja S."/>
            <person name="Hansen M."/>
            <person name="Howarth C."/>
            <person name="Imamovic A."/>
            <person name="Ireland A."/>
            <person name="Larimer J."/>
            <person name="McCowan C."/>
            <person name="Murphy C."/>
            <person name="Pearson M."/>
            <person name="Poon T.W."/>
            <person name="Priest M."/>
            <person name="Roberts A."/>
            <person name="Saif S."/>
            <person name="Shea T."/>
            <person name="Sisk P."/>
            <person name="Sykes S."/>
            <person name="Wortman J."/>
            <person name="Nusbaum C."/>
            <person name="Birren B."/>
        </authorList>
    </citation>
    <scope>NUCLEOTIDE SEQUENCE [LARGE SCALE GENOMIC DNA]</scope>
    <source>
        <strain evidence="2 3">CBS 119918</strain>
    </source>
</reference>
<accession>A0A072P0I9</accession>
<dbReference type="AlphaFoldDB" id="A0A072P0I9"/>
<gene>
    <name evidence="2" type="ORF">A1O9_10054</name>
</gene>
<feature type="compositionally biased region" description="Polar residues" evidence="1">
    <location>
        <begin position="417"/>
        <end position="431"/>
    </location>
</feature>
<comment type="caution">
    <text evidence="2">The sequence shown here is derived from an EMBL/GenBank/DDBJ whole genome shotgun (WGS) entry which is preliminary data.</text>
</comment>
<name>A0A072P0I9_9EURO</name>
<dbReference type="HOGENOM" id="CLU_015711_1_0_1"/>
<feature type="region of interest" description="Disordered" evidence="1">
    <location>
        <begin position="98"/>
        <end position="246"/>
    </location>
</feature>
<dbReference type="STRING" id="1182545.A0A072P0I9"/>
<dbReference type="RefSeq" id="XP_013256244.1">
    <property type="nucleotide sequence ID" value="XM_013400790.1"/>
</dbReference>
<organism evidence="2 3">
    <name type="scientific">Exophiala aquamarina CBS 119918</name>
    <dbReference type="NCBI Taxonomy" id="1182545"/>
    <lineage>
        <taxon>Eukaryota</taxon>
        <taxon>Fungi</taxon>
        <taxon>Dikarya</taxon>
        <taxon>Ascomycota</taxon>
        <taxon>Pezizomycotina</taxon>
        <taxon>Eurotiomycetes</taxon>
        <taxon>Chaetothyriomycetidae</taxon>
        <taxon>Chaetothyriales</taxon>
        <taxon>Herpotrichiellaceae</taxon>
        <taxon>Exophiala</taxon>
    </lineage>
</organism>
<feature type="compositionally biased region" description="Basic and acidic residues" evidence="1">
    <location>
        <begin position="449"/>
        <end position="460"/>
    </location>
</feature>